<keyword evidence="1" id="KW-0808">Transferase</keyword>
<dbReference type="InterPro" id="IPR051556">
    <property type="entry name" value="N-term/lysine_N-AcTrnsfr"/>
</dbReference>
<dbReference type="Gene3D" id="3.40.630.30">
    <property type="match status" value="1"/>
</dbReference>
<dbReference type="AlphaFoldDB" id="A0A1F6A5Z2"/>
<evidence type="ECO:0000313" key="4">
    <source>
        <dbReference type="EMBL" id="OGG20178.1"/>
    </source>
</evidence>
<protein>
    <recommendedName>
        <fullName evidence="3">N-acetyltransferase domain-containing protein</fullName>
    </recommendedName>
</protein>
<dbReference type="PROSITE" id="PS51186">
    <property type="entry name" value="GNAT"/>
    <property type="match status" value="1"/>
</dbReference>
<dbReference type="PANTHER" id="PTHR42919:SF8">
    <property type="entry name" value="N-ALPHA-ACETYLTRANSFERASE 50"/>
    <property type="match status" value="1"/>
</dbReference>
<feature type="domain" description="N-acetyltransferase" evidence="3">
    <location>
        <begin position="1"/>
        <end position="193"/>
    </location>
</feature>
<evidence type="ECO:0000259" key="3">
    <source>
        <dbReference type="PROSITE" id="PS51186"/>
    </source>
</evidence>
<name>A0A1F6A5Z2_9BACT</name>
<dbReference type="Pfam" id="PF00583">
    <property type="entry name" value="Acetyltransf_1"/>
    <property type="match status" value="1"/>
</dbReference>
<proteinExistence type="predicted"/>
<reference evidence="4 5" key="1">
    <citation type="journal article" date="2016" name="Nat. Commun.">
        <title>Thousands of microbial genomes shed light on interconnected biogeochemical processes in an aquifer system.</title>
        <authorList>
            <person name="Anantharaman K."/>
            <person name="Brown C.T."/>
            <person name="Hug L.A."/>
            <person name="Sharon I."/>
            <person name="Castelle C.J."/>
            <person name="Probst A.J."/>
            <person name="Thomas B.C."/>
            <person name="Singh A."/>
            <person name="Wilkins M.J."/>
            <person name="Karaoz U."/>
            <person name="Brodie E.L."/>
            <person name="Williams K.H."/>
            <person name="Hubbard S.S."/>
            <person name="Banfield J.F."/>
        </authorList>
    </citation>
    <scope>NUCLEOTIDE SEQUENCE [LARGE SCALE GENOMIC DNA]</scope>
</reference>
<dbReference type="InterPro" id="IPR000182">
    <property type="entry name" value="GNAT_dom"/>
</dbReference>
<dbReference type="SUPFAM" id="SSF55729">
    <property type="entry name" value="Acyl-CoA N-acyltransferases (Nat)"/>
    <property type="match status" value="1"/>
</dbReference>
<evidence type="ECO:0000256" key="2">
    <source>
        <dbReference type="ARBA" id="ARBA00023315"/>
    </source>
</evidence>
<dbReference type="STRING" id="1798384.A3D03_00515"/>
<gene>
    <name evidence="4" type="ORF">A3D03_00515</name>
</gene>
<accession>A0A1F6A5Z2</accession>
<evidence type="ECO:0000313" key="5">
    <source>
        <dbReference type="Proteomes" id="UP000177092"/>
    </source>
</evidence>
<dbReference type="InterPro" id="IPR016181">
    <property type="entry name" value="Acyl_CoA_acyltransferase"/>
</dbReference>
<dbReference type="CDD" id="cd04301">
    <property type="entry name" value="NAT_SF"/>
    <property type="match status" value="1"/>
</dbReference>
<dbReference type="Proteomes" id="UP000177092">
    <property type="component" value="Unassembled WGS sequence"/>
</dbReference>
<comment type="caution">
    <text evidence="4">The sequence shown here is derived from an EMBL/GenBank/DDBJ whole genome shotgun (WGS) entry which is preliminary data.</text>
</comment>
<keyword evidence="2" id="KW-0012">Acyltransferase</keyword>
<evidence type="ECO:0000256" key="1">
    <source>
        <dbReference type="ARBA" id="ARBA00022679"/>
    </source>
</evidence>
<sequence>MLVKPLTLKDFQKASLIHFSTLSDISSLCGLGIVKKLYKKLISDDNHFCLGAWQRTDLIALITVSYDMNNSDKLMHGLFSFSDFLRITMKILTGKLSLWRIFQRLVFENSVKRYLPNKYSSIVTLCVEDKFQRKGIGKKLVKTAIMRLKEKKINYLYVDTREDNLKALSFYKSLGFKIVLQSAGGILLKIKLK</sequence>
<organism evidence="4 5">
    <name type="scientific">Candidatus Gottesmanbacteria bacterium RIFCSPHIGHO2_02_FULL_40_13</name>
    <dbReference type="NCBI Taxonomy" id="1798384"/>
    <lineage>
        <taxon>Bacteria</taxon>
        <taxon>Candidatus Gottesmaniibacteriota</taxon>
    </lineage>
</organism>
<dbReference type="EMBL" id="MFJN01000054">
    <property type="protein sequence ID" value="OGG20178.1"/>
    <property type="molecule type" value="Genomic_DNA"/>
</dbReference>
<dbReference type="PANTHER" id="PTHR42919">
    <property type="entry name" value="N-ALPHA-ACETYLTRANSFERASE"/>
    <property type="match status" value="1"/>
</dbReference>
<dbReference type="GO" id="GO:0016747">
    <property type="term" value="F:acyltransferase activity, transferring groups other than amino-acyl groups"/>
    <property type="evidence" value="ECO:0007669"/>
    <property type="project" value="InterPro"/>
</dbReference>